<dbReference type="Proteomes" id="UP001501204">
    <property type="component" value="Unassembled WGS sequence"/>
</dbReference>
<evidence type="ECO:0000313" key="2">
    <source>
        <dbReference type="EMBL" id="GAA1745400.1"/>
    </source>
</evidence>
<accession>A0ABN2K261</accession>
<comment type="caution">
    <text evidence="2">The sequence shown here is derived from an EMBL/GenBank/DDBJ whole genome shotgun (WGS) entry which is preliminary data.</text>
</comment>
<dbReference type="EMBL" id="BAAAOA010000002">
    <property type="protein sequence ID" value="GAA1745400.1"/>
    <property type="molecule type" value="Genomic_DNA"/>
</dbReference>
<reference evidence="2 3" key="1">
    <citation type="journal article" date="2019" name="Int. J. Syst. Evol. Microbiol.">
        <title>The Global Catalogue of Microorganisms (GCM) 10K type strain sequencing project: providing services to taxonomists for standard genome sequencing and annotation.</title>
        <authorList>
            <consortium name="The Broad Institute Genomics Platform"/>
            <consortium name="The Broad Institute Genome Sequencing Center for Infectious Disease"/>
            <person name="Wu L."/>
            <person name="Ma J."/>
        </authorList>
    </citation>
    <scope>NUCLEOTIDE SEQUENCE [LARGE SCALE GENOMIC DNA]</scope>
    <source>
        <strain evidence="2 3">JCM 14735</strain>
    </source>
</reference>
<sequence>MPLAEAADPYQTDADGDLTGEARRWDGSGLDMHGGLLGRGGNALSNVSTGYSVCQQSHLGVGSAADTPQAPIR</sequence>
<keyword evidence="3" id="KW-1185">Reference proteome</keyword>
<evidence type="ECO:0000256" key="1">
    <source>
        <dbReference type="SAM" id="MobiDB-lite"/>
    </source>
</evidence>
<evidence type="ECO:0000313" key="3">
    <source>
        <dbReference type="Proteomes" id="UP001501204"/>
    </source>
</evidence>
<feature type="region of interest" description="Disordered" evidence="1">
    <location>
        <begin position="1"/>
        <end position="26"/>
    </location>
</feature>
<name>A0ABN2K261_9MICC</name>
<organism evidence="2 3">
    <name type="scientific">Kocuria aegyptia</name>
    <dbReference type="NCBI Taxonomy" id="330943"/>
    <lineage>
        <taxon>Bacteria</taxon>
        <taxon>Bacillati</taxon>
        <taxon>Actinomycetota</taxon>
        <taxon>Actinomycetes</taxon>
        <taxon>Micrococcales</taxon>
        <taxon>Micrococcaceae</taxon>
        <taxon>Kocuria</taxon>
    </lineage>
</organism>
<proteinExistence type="predicted"/>
<gene>
    <name evidence="2" type="ORF">GCM10009767_00110</name>
</gene>
<protein>
    <submittedName>
        <fullName evidence="2">Uncharacterized protein</fullName>
    </submittedName>
</protein>